<organism evidence="1">
    <name type="scientific">bioreactor metagenome</name>
    <dbReference type="NCBI Taxonomy" id="1076179"/>
    <lineage>
        <taxon>unclassified sequences</taxon>
        <taxon>metagenomes</taxon>
        <taxon>ecological metagenomes</taxon>
    </lineage>
</organism>
<proteinExistence type="predicted"/>
<evidence type="ECO:0008006" key="2">
    <source>
        <dbReference type="Google" id="ProtNLM"/>
    </source>
</evidence>
<reference evidence="1" key="1">
    <citation type="submission" date="2019-08" db="EMBL/GenBank/DDBJ databases">
        <authorList>
            <person name="Kucharzyk K."/>
            <person name="Murdoch R.W."/>
            <person name="Higgins S."/>
            <person name="Loffler F."/>
        </authorList>
    </citation>
    <scope>NUCLEOTIDE SEQUENCE</scope>
</reference>
<gene>
    <name evidence="1" type="ORF">SDC9_50510</name>
</gene>
<dbReference type="InterPro" id="IPR032329">
    <property type="entry name" value="DUF4855"/>
</dbReference>
<comment type="caution">
    <text evidence="1">The sequence shown here is derived from an EMBL/GenBank/DDBJ whole genome shotgun (WGS) entry which is preliminary data.</text>
</comment>
<dbReference type="AlphaFoldDB" id="A0A644WK26"/>
<accession>A0A644WK26</accession>
<dbReference type="EMBL" id="VSSQ01001021">
    <property type="protein sequence ID" value="MPM04235.1"/>
    <property type="molecule type" value="Genomic_DNA"/>
</dbReference>
<evidence type="ECO:0000313" key="1">
    <source>
        <dbReference type="EMBL" id="MPM04235.1"/>
    </source>
</evidence>
<sequence>MKQFMNKCLGAFILSLLVQVGCSKELQPIGPVVEKPVTSKQSITDMVLIYEGGAHRKEVWNTTLFEPYVVTKDQQNNYHWMFDAFLFLEIKDGNGRGFASYYEKLPARKQEWQTLINRYFQPGNAICALNDCIEQFKSKVGKAPAKRQVVVFIPEPIPNQKDWGDINGEAMDFSKQTHRINAIKWFIRTVQEKFKSANLQNLELHGFYWVAEEATNSRDLTNEVSQYLRQNNYSFNWIPYFTADGWKQWKSLGFHKAWLQPNYFFKDYITFGRLDSAFQRATANGMSLELEFDDNALKKYGKGYKLENYLNVFQERGVLDSMSVAYYQGGSSLYKLWTSPEAEDKALYRRLADIIVRRQENGIRSK</sequence>
<protein>
    <recommendedName>
        <fullName evidence="2">DUF4855 domain-containing protein</fullName>
    </recommendedName>
</protein>
<name>A0A644WK26_9ZZZZ</name>
<dbReference type="Pfam" id="PF16147">
    <property type="entry name" value="DUF4855"/>
    <property type="match status" value="1"/>
</dbReference>